<feature type="compositionally biased region" description="Basic residues" evidence="1">
    <location>
        <begin position="634"/>
        <end position="648"/>
    </location>
</feature>
<dbReference type="AlphaFoldDB" id="C0PEU4"/>
<organism evidence="2">
    <name type="scientific">Zea mays</name>
    <name type="common">Maize</name>
    <dbReference type="NCBI Taxonomy" id="4577"/>
    <lineage>
        <taxon>Eukaryota</taxon>
        <taxon>Viridiplantae</taxon>
        <taxon>Streptophyta</taxon>
        <taxon>Embryophyta</taxon>
        <taxon>Tracheophyta</taxon>
        <taxon>Spermatophyta</taxon>
        <taxon>Magnoliopsida</taxon>
        <taxon>Liliopsida</taxon>
        <taxon>Poales</taxon>
        <taxon>Poaceae</taxon>
        <taxon>PACMAD clade</taxon>
        <taxon>Panicoideae</taxon>
        <taxon>Andropogonodae</taxon>
        <taxon>Andropogoneae</taxon>
        <taxon>Tripsacinae</taxon>
        <taxon>Zea</taxon>
    </lineage>
</organism>
<feature type="region of interest" description="Disordered" evidence="1">
    <location>
        <begin position="619"/>
        <end position="672"/>
    </location>
</feature>
<protein>
    <submittedName>
        <fullName evidence="2">Uncharacterized protein</fullName>
    </submittedName>
</protein>
<reference evidence="2" key="1">
    <citation type="journal article" date="2009" name="PLoS Genet.">
        <title>Sequencing, mapping, and analysis of 27,455 maize full-length cDNAs.</title>
        <authorList>
            <person name="Soderlund C."/>
            <person name="Descour A."/>
            <person name="Kudrna D."/>
            <person name="Bomhoff M."/>
            <person name="Boyd L."/>
            <person name="Currie J."/>
            <person name="Angelova A."/>
            <person name="Collura K."/>
            <person name="Wissotski M."/>
            <person name="Ashley E."/>
            <person name="Morrow D."/>
            <person name="Fernandes J."/>
            <person name="Walbot V."/>
            <person name="Yu Y."/>
        </authorList>
    </citation>
    <scope>NUCLEOTIDE SEQUENCE</scope>
    <source>
        <strain evidence="2">B73</strain>
    </source>
</reference>
<evidence type="ECO:0000256" key="1">
    <source>
        <dbReference type="SAM" id="MobiDB-lite"/>
    </source>
</evidence>
<feature type="compositionally biased region" description="Basic residues" evidence="1">
    <location>
        <begin position="188"/>
        <end position="204"/>
    </location>
</feature>
<feature type="compositionally biased region" description="Basic and acidic residues" evidence="1">
    <location>
        <begin position="171"/>
        <end position="186"/>
    </location>
</feature>
<feature type="compositionally biased region" description="Basic and acidic residues" evidence="1">
    <location>
        <begin position="649"/>
        <end position="661"/>
    </location>
</feature>
<evidence type="ECO:0000313" key="2">
    <source>
        <dbReference type="EMBL" id="ACN33710.1"/>
    </source>
</evidence>
<accession>C0PEU4</accession>
<proteinExistence type="evidence at transcript level"/>
<feature type="region of interest" description="Disordered" evidence="1">
    <location>
        <begin position="113"/>
        <end position="204"/>
    </location>
</feature>
<feature type="region of interest" description="Disordered" evidence="1">
    <location>
        <begin position="306"/>
        <end position="343"/>
    </location>
</feature>
<dbReference type="EMBL" id="BT066813">
    <property type="protein sequence ID" value="ACN33710.1"/>
    <property type="molecule type" value="mRNA"/>
</dbReference>
<reference evidence="2" key="2">
    <citation type="submission" date="2012-06" db="EMBL/GenBank/DDBJ databases">
        <authorList>
            <person name="Yu Y."/>
            <person name="Currie J."/>
            <person name="Lomeli R."/>
            <person name="Angelova A."/>
            <person name="Collura K."/>
            <person name="Wissotski M."/>
            <person name="Campos D."/>
            <person name="Kudrna D."/>
            <person name="Golser W."/>
            <person name="Ashely E."/>
            <person name="Descour A."/>
            <person name="Fernandes J."/>
            <person name="Soderlund C."/>
            <person name="Walbot V."/>
        </authorList>
    </citation>
    <scope>NUCLEOTIDE SEQUENCE</scope>
    <source>
        <strain evidence="2">B73</strain>
    </source>
</reference>
<sequence>MDLWRTNECLRKEEKKKKTSANPANFKQQRKTTLHLMGKKAVMVVVVVVDRLMESERVAPASREQRQVGSMNASIQRADQLSSVTVAAEGGGGEARRSRAGAVERRLDLLHGGADEAVDGGDGLGVEPGRRQVADEDLERDGDHAARRRRRRRERDGAAGRARAGRPRPPVRQDGEARRQQRDARRVLAAHHHVRRRDVDRRVHHQRPGRVRAALLEDQHAVLVRVQPSQQGDAVSGVGAVGDARHLLNLIAVRQDVPLGARVLVADEGEDVVAGDGQPYGGGGAEDDAVGLAGVCAAVRGDTDAHVRGAGEQRPPLQRRRAQARAEAAHHPLRQPHHAPLPLRRHSGDVVVRHAEGGQGRKPLARTLQRGEPAVRPERGAAQHEVAVEDVDREHVLDLQVFDPGHLGVAIRHVGDEAPRRHATGAGRHPVVGVALPVQGDVGDGPQPLFDLLAVAQEAQLASRDDRRHDVQLLVHHDQGLAPPTQAVHENIDGLRLGHDAGEEFHPLIRVHEDVDERDGAHEHEARVPGPLDVDFRWAERAAGLGEEAVVGGDVEHLPRVPGHALDPDLLAGLREPDELVHGARRHVHHHGALHFRHGRRHMVRQPGRATAEEVEVQRRPAEALPGHPAHGQVQRRHGHGRHRRHLRERPAEVLGRDARHPVQLRARHPRE</sequence>
<name>C0PEU4_MAIZE</name>